<sequence>MKSLAQYYFKLIEADFNDWCNNSGDGVPGRLILREFDPQIIEALLDVINNSSLPISSVGSSTGFIIAVEDHEHYQNLQVDKYSFADLTRERNRIGDFYCLMFIAETKPTHDQVTRVDQSAVFEAGETLKWVDIAKHLHPSPSGFLNEYVIELSRFVSELTNSKWQSRPFIKIDKIDKFIEHVISDTVRDGLFWDAVGRNCIYLGGINRLDEFRALQSAGKNFRNIFRKLVSNTLLVDLNFWGAVVKFKEIDKADIDENLNIIRQNEPEYSEFCNRIGEYFTSYFQSSDDVKVLKRSIQQVYDSHYPFSSVLQQKKATTKFNLGAETLQFFADNDIQISEEEGILLNRLDNKLDKPEKNELRTFYFSYARELADNIKLERAWLKEVSSSRVTESSDLLEGLFSVLSKSVFMTDIGSDKIRFTLAKDRSKKTLQRKNRDAIEFFFNEYRDLSDFWSILGDNFEIDYPQSFSESVLLDPKNKDLKRGRTGKAANELYFRVIRYSDDPRSPSESWDLKWSFNPFGFESAKFADFRKILDRKGYCHKHTLSIDPLFIKNSDFSANISNCQTFVSVSTNMRRGEIIRKADKEEKNINELLSKLLEHQHITQDAHDTFVKKYTVFIDKWKEAIRLTLDYPLHADLAEFELSFNNLLDFLIDRTDMGESYRELLYEFITAHTIFVADYDEYAVYLPWSPYSLLMTAKKHKIYRDIAQSYREDKLLVGNKDEGVLSKLISELNESYGKNLFLRKSVSSESLDLVCTQSRFGYFEYTSLSNSQNALNEKEVRSVVRATVSKFLETFPNERHHLQVMCSGLSSYEHVTTVYDELLQLSEDQEDPISLSIIFTCNERNLLDSIYQRICESFDASIIDSNIKIRVVSSLDEIQENDIDLLLSFDPLYTTNVLSLNAPNYFVSSDDSAFWEYCASRKIPSNPITRKSSFSLNNHILDATSSSFHKAFMSSTGKDSNKSFCREVAQTKLQSEITKGLSKTNWLVIYDYLLSKDSLNLSETDSSGRRRILRYVQGEGLKRSLAIITDKETHYITANLDSSIRNWRIVHPDDIPSVVDKVFTLSNSFSSDVLLRSVGNGNFSHDLIGTAGSTVLIQNLLKHQDKIAEVFWVHLDDYIGWFKSSIEDDALKSIGRTQNYISDLMGMFLSKSDDGDISINIIICESKLMNGSQDQTVKSCKQLKSTCELVKSMLETSQALDFRYWLNKFLEFAVGNFKFSPNAFDFDDLLNLDKENIRINLYGLSVLFHYGNDSIQSDFYNIYDSNYLNQISLSFQDTKKVFKHMLDVSPDIVLGTDVKLTPLELNQVPRESIENKKAAPVEIPPLAIEELDQPKGKVSLVGETPEDDEYQGDSSIGQLDNPGSNPLEFSAATQPVEGKSVIDLVDKCLAYLDKNVDIQEEDPIDIEGVRSGVRRILSHSNLPSNFSDTIITPNSIVIKLVGDVNLNANKIIGMKGTFLSVVGLSLRQVYPEPGVMVLVFDRDHRQSVHFSELIKRTLSERNKTLSKGFNNKILLGQNEFGENCCFFKLDGASPHALIGGQTKSGKSILMNNMIIDLLMTNTPESLRLRLFDPKQVEFAAYSKSQHLAHPVVLDKEEAVVRLNELENLMNERYVKLRDLGLKDIEAYNLRYPDARMSREVVFFDELADWILDNEFKQDAKDIIVRLSSKGRAAGVHLVLATQRPSNDVVFPLLRANLDTKVALKVDRDLNSEIILGESGAENLLGYGHGIVKTEGQTMNIQVGFTEPVIFDELVNLVIGYWQDEGKLSEFYKASND</sequence>
<dbReference type="Pfam" id="PF01580">
    <property type="entry name" value="FtsK_SpoIIIE"/>
    <property type="match status" value="1"/>
</dbReference>
<dbReference type="PROSITE" id="PS50901">
    <property type="entry name" value="FTSK"/>
    <property type="match status" value="1"/>
</dbReference>
<dbReference type="InterPro" id="IPR050206">
    <property type="entry name" value="FtsK/SpoIIIE/SftA"/>
</dbReference>
<accession>A0AAW8QAX4</accession>
<keyword evidence="2 3" id="KW-0067">ATP-binding</keyword>
<dbReference type="InterPro" id="IPR002543">
    <property type="entry name" value="FtsK_dom"/>
</dbReference>
<dbReference type="SUPFAM" id="SSF52540">
    <property type="entry name" value="P-loop containing nucleoside triphosphate hydrolases"/>
    <property type="match status" value="1"/>
</dbReference>
<dbReference type="Gene3D" id="3.40.50.300">
    <property type="entry name" value="P-loop containing nucleotide triphosphate hydrolases"/>
    <property type="match status" value="1"/>
</dbReference>
<name>A0AAW8QAX4_VIBPH</name>
<dbReference type="RefSeq" id="WP_159408092.1">
    <property type="nucleotide sequence ID" value="NZ_CP034289.1"/>
</dbReference>
<protein>
    <submittedName>
        <fullName evidence="6">FtsK/SpoIIIE domain-containing protein</fullName>
    </submittedName>
</protein>
<feature type="domain" description="FtsK" evidence="5">
    <location>
        <begin position="1511"/>
        <end position="1713"/>
    </location>
</feature>
<evidence type="ECO:0000256" key="2">
    <source>
        <dbReference type="ARBA" id="ARBA00022840"/>
    </source>
</evidence>
<evidence type="ECO:0000256" key="3">
    <source>
        <dbReference type="PROSITE-ProRule" id="PRU00289"/>
    </source>
</evidence>
<keyword evidence="1 3" id="KW-0547">Nucleotide-binding</keyword>
<dbReference type="Proteomes" id="UP001253193">
    <property type="component" value="Unassembled WGS sequence"/>
</dbReference>
<evidence type="ECO:0000256" key="1">
    <source>
        <dbReference type="ARBA" id="ARBA00022741"/>
    </source>
</evidence>
<evidence type="ECO:0000259" key="5">
    <source>
        <dbReference type="PROSITE" id="PS50901"/>
    </source>
</evidence>
<dbReference type="InterPro" id="IPR027417">
    <property type="entry name" value="P-loop_NTPase"/>
</dbReference>
<reference evidence="6" key="1">
    <citation type="submission" date="2023-06" db="EMBL/GenBank/DDBJ databases">
        <title>Genomic Diversity of Vibrio spp. and Metagenomic Analysis of Pathogens in Florida Gulf Coastal Waters Following Hurricane Ian.</title>
        <authorList>
            <person name="Brumfield K.D."/>
        </authorList>
    </citation>
    <scope>NUCLEOTIDE SEQUENCE</scope>
    <source>
        <strain evidence="6">WBS2B-138</strain>
    </source>
</reference>
<evidence type="ECO:0000313" key="6">
    <source>
        <dbReference type="EMBL" id="MDS1824400.1"/>
    </source>
</evidence>
<gene>
    <name evidence="6" type="ORF">QX249_27650</name>
</gene>
<evidence type="ECO:0000256" key="4">
    <source>
        <dbReference type="SAM" id="MobiDB-lite"/>
    </source>
</evidence>
<feature type="region of interest" description="Disordered" evidence="4">
    <location>
        <begin position="1342"/>
        <end position="1366"/>
    </location>
</feature>
<evidence type="ECO:0000313" key="7">
    <source>
        <dbReference type="Proteomes" id="UP001253193"/>
    </source>
</evidence>
<dbReference type="PANTHER" id="PTHR22683:SF41">
    <property type="entry name" value="DNA TRANSLOCASE FTSK"/>
    <property type="match status" value="1"/>
</dbReference>
<dbReference type="PANTHER" id="PTHR22683">
    <property type="entry name" value="SPORULATION PROTEIN RELATED"/>
    <property type="match status" value="1"/>
</dbReference>
<organism evidence="6 7">
    <name type="scientific">Vibrio parahaemolyticus</name>
    <dbReference type="NCBI Taxonomy" id="670"/>
    <lineage>
        <taxon>Bacteria</taxon>
        <taxon>Pseudomonadati</taxon>
        <taxon>Pseudomonadota</taxon>
        <taxon>Gammaproteobacteria</taxon>
        <taxon>Vibrionales</taxon>
        <taxon>Vibrionaceae</taxon>
        <taxon>Vibrio</taxon>
    </lineage>
</organism>
<comment type="caution">
    <text evidence="6">The sequence shown here is derived from an EMBL/GenBank/DDBJ whole genome shotgun (WGS) entry which is preliminary data.</text>
</comment>
<feature type="compositionally biased region" description="Polar residues" evidence="4">
    <location>
        <begin position="1353"/>
        <end position="1365"/>
    </location>
</feature>
<dbReference type="GO" id="GO:0005524">
    <property type="term" value="F:ATP binding"/>
    <property type="evidence" value="ECO:0007669"/>
    <property type="project" value="UniProtKB-UniRule"/>
</dbReference>
<dbReference type="EMBL" id="JAUHGG010000023">
    <property type="protein sequence ID" value="MDS1824400.1"/>
    <property type="molecule type" value="Genomic_DNA"/>
</dbReference>
<proteinExistence type="predicted"/>
<dbReference type="GO" id="GO:0003677">
    <property type="term" value="F:DNA binding"/>
    <property type="evidence" value="ECO:0007669"/>
    <property type="project" value="InterPro"/>
</dbReference>
<feature type="binding site" evidence="3">
    <location>
        <begin position="1541"/>
        <end position="1548"/>
    </location>
    <ligand>
        <name>ATP</name>
        <dbReference type="ChEBI" id="CHEBI:30616"/>
    </ligand>
</feature>